<evidence type="ECO:0000256" key="3">
    <source>
        <dbReference type="ARBA" id="ARBA00022729"/>
    </source>
</evidence>
<dbReference type="PANTHER" id="PTHR30290">
    <property type="entry name" value="PERIPLASMIC BINDING COMPONENT OF ABC TRANSPORTER"/>
    <property type="match status" value="1"/>
</dbReference>
<dbReference type="Proteomes" id="UP000626026">
    <property type="component" value="Unassembled WGS sequence"/>
</dbReference>
<evidence type="ECO:0000313" key="6">
    <source>
        <dbReference type="EMBL" id="MBC9209652.1"/>
    </source>
</evidence>
<dbReference type="InterPro" id="IPR030678">
    <property type="entry name" value="Peptide/Ni-bd"/>
</dbReference>
<dbReference type="InterPro" id="IPR000914">
    <property type="entry name" value="SBP_5_dom"/>
</dbReference>
<proteinExistence type="inferred from homology"/>
<feature type="chain" id="PRO_5045596764" evidence="4">
    <location>
        <begin position="29"/>
        <end position="546"/>
    </location>
</feature>
<accession>A0ABR7RUA1</accession>
<evidence type="ECO:0000313" key="7">
    <source>
        <dbReference type="Proteomes" id="UP000626026"/>
    </source>
</evidence>
<comment type="subcellular location">
    <subcellularLocation>
        <location evidence="1">Periplasm</location>
    </subcellularLocation>
</comment>
<evidence type="ECO:0000256" key="2">
    <source>
        <dbReference type="ARBA" id="ARBA00005695"/>
    </source>
</evidence>
<evidence type="ECO:0000259" key="5">
    <source>
        <dbReference type="Pfam" id="PF00496"/>
    </source>
</evidence>
<reference evidence="6 7" key="1">
    <citation type="journal article" date="2013" name="Int. J. Syst. Evol. Microbiol.">
        <title>Roseomonas aerophila sp. nov., isolated from air.</title>
        <authorList>
            <person name="Kim S.J."/>
            <person name="Weon H.Y."/>
            <person name="Ahn J.H."/>
            <person name="Hong S.B."/>
            <person name="Seok S.J."/>
            <person name="Whang K.S."/>
            <person name="Kwon S.W."/>
        </authorList>
    </citation>
    <scope>NUCLEOTIDE SEQUENCE [LARGE SCALE GENOMIC DNA]</scope>
    <source>
        <strain evidence="6 7">NBRC 108923</strain>
    </source>
</reference>
<feature type="signal peptide" evidence="4">
    <location>
        <begin position="1"/>
        <end position="28"/>
    </location>
</feature>
<dbReference type="Gene3D" id="3.10.105.10">
    <property type="entry name" value="Dipeptide-binding Protein, Domain 3"/>
    <property type="match status" value="1"/>
</dbReference>
<organism evidence="6 7">
    <name type="scientific">Teichococcus aerophilus</name>
    <dbReference type="NCBI Taxonomy" id="1224513"/>
    <lineage>
        <taxon>Bacteria</taxon>
        <taxon>Pseudomonadati</taxon>
        <taxon>Pseudomonadota</taxon>
        <taxon>Alphaproteobacteria</taxon>
        <taxon>Acetobacterales</taxon>
        <taxon>Roseomonadaceae</taxon>
        <taxon>Roseomonas</taxon>
    </lineage>
</organism>
<dbReference type="RefSeq" id="WP_187786780.1">
    <property type="nucleotide sequence ID" value="NZ_JACTVA010000064.1"/>
</dbReference>
<dbReference type="PANTHER" id="PTHR30290:SF38">
    <property type="entry name" value="D,D-DIPEPTIDE-BINDING PERIPLASMIC PROTEIN DDPA-RELATED"/>
    <property type="match status" value="1"/>
</dbReference>
<evidence type="ECO:0000256" key="4">
    <source>
        <dbReference type="SAM" id="SignalP"/>
    </source>
</evidence>
<dbReference type="CDD" id="cd08515">
    <property type="entry name" value="PBP2_NikA_DppA_OppA_like_10"/>
    <property type="match status" value="1"/>
</dbReference>
<comment type="caution">
    <text evidence="6">The sequence shown here is derived from an EMBL/GenBank/DDBJ whole genome shotgun (WGS) entry which is preliminary data.</text>
</comment>
<keyword evidence="7" id="KW-1185">Reference proteome</keyword>
<keyword evidence="3 4" id="KW-0732">Signal</keyword>
<dbReference type="EMBL" id="JACTVA010000064">
    <property type="protein sequence ID" value="MBC9209652.1"/>
    <property type="molecule type" value="Genomic_DNA"/>
</dbReference>
<protein>
    <submittedName>
        <fullName evidence="6">ABC transporter substrate-binding protein</fullName>
    </submittedName>
</protein>
<feature type="domain" description="Solute-binding protein family 5" evidence="5">
    <location>
        <begin position="82"/>
        <end position="453"/>
    </location>
</feature>
<evidence type="ECO:0000256" key="1">
    <source>
        <dbReference type="ARBA" id="ARBA00004418"/>
    </source>
</evidence>
<comment type="similarity">
    <text evidence="2">Belongs to the bacterial solute-binding protein 5 family.</text>
</comment>
<gene>
    <name evidence="6" type="ORF">IBL26_22620</name>
</gene>
<dbReference type="SUPFAM" id="SSF53850">
    <property type="entry name" value="Periplasmic binding protein-like II"/>
    <property type="match status" value="1"/>
</dbReference>
<dbReference type="Gene3D" id="3.90.76.10">
    <property type="entry name" value="Dipeptide-binding Protein, Domain 1"/>
    <property type="match status" value="1"/>
</dbReference>
<dbReference type="PIRSF" id="PIRSF002741">
    <property type="entry name" value="MppA"/>
    <property type="match status" value="1"/>
</dbReference>
<dbReference type="InterPro" id="IPR039424">
    <property type="entry name" value="SBP_5"/>
</dbReference>
<dbReference type="Pfam" id="PF00496">
    <property type="entry name" value="SBP_bac_5"/>
    <property type="match status" value="1"/>
</dbReference>
<dbReference type="Gene3D" id="3.40.190.10">
    <property type="entry name" value="Periplasmic binding protein-like II"/>
    <property type="match status" value="1"/>
</dbReference>
<sequence>MNLTRRGAFGLVASGAASSLILPRFALAQADNRPSITIAVQKISNSNTLEVLREQSNVGERVFFSSLWEGLIGRDWMGELKAVPELATEWTRISDSVIELKLRQGVKFHNGDEMTAEDVVFSFGSARMFGDTLPVAQGRTIQVRGEGIPTRAGRDLPAEVPAVARRSWPALERVEAVDKYTVRFHNATPDVTLEGRLSRYGSQIISRRAYVEAETWFDWARKPVTTGPYKVAEFRPDQSLTLVAHDEYWGGRPPVKQIRFVEVPEVSARINMLKTGEAQFACDIPPDQIGGIEADRKFEVQGGTILNHRLTVFDKNHPQLVDARVRRAMTHSIDRDAIVESLWSNRTEVPKGLQWPYYDDMFIADWSVPKFDQAEARRLLKEAGYKGDPIPYRLLNNYYTNQTPTAQVLVEMWNQVGLNVQIEMKENWSQILERSPTRAVRDWSNSAPFNDPVSSLVSQHGPNGQQQQVGEWSNDEMNRLSVELETGTDRARRKVVFRRMLEIAEREDPAYTVLHQNATFTAKRRDIAWKASPAFAMDFRRGNWGG</sequence>
<name>A0ABR7RUA1_9PROT</name>